<evidence type="ECO:0000256" key="1">
    <source>
        <dbReference type="ARBA" id="ARBA00038101"/>
    </source>
</evidence>
<dbReference type="PANTHER" id="PTHR11102:SF160">
    <property type="entry name" value="ERAD-ASSOCIATED E3 UBIQUITIN-PROTEIN LIGASE COMPONENT HRD3"/>
    <property type="match status" value="1"/>
</dbReference>
<reference evidence="2 3" key="1">
    <citation type="submission" date="2024-04" db="EMBL/GenBank/DDBJ databases">
        <title>Tritrichomonas musculus Genome.</title>
        <authorList>
            <person name="Alves-Ferreira E."/>
            <person name="Grigg M."/>
            <person name="Lorenzi H."/>
            <person name="Galac M."/>
        </authorList>
    </citation>
    <scope>NUCLEOTIDE SEQUENCE [LARGE SCALE GENOMIC DNA]</scope>
    <source>
        <strain evidence="2 3">EAF2021</strain>
    </source>
</reference>
<dbReference type="InterPro" id="IPR050767">
    <property type="entry name" value="Sel1_AlgK"/>
</dbReference>
<dbReference type="SMART" id="SM00671">
    <property type="entry name" value="SEL1"/>
    <property type="match status" value="6"/>
</dbReference>
<gene>
    <name evidence="2" type="ORF">M9Y10_012225</name>
</gene>
<proteinExistence type="inferred from homology"/>
<dbReference type="PANTHER" id="PTHR11102">
    <property type="entry name" value="SEL-1-LIKE PROTEIN"/>
    <property type="match status" value="1"/>
</dbReference>
<dbReference type="Proteomes" id="UP001470230">
    <property type="component" value="Unassembled WGS sequence"/>
</dbReference>
<keyword evidence="3" id="KW-1185">Reference proteome</keyword>
<comment type="similarity">
    <text evidence="1">Belongs to the sel-1 family.</text>
</comment>
<organism evidence="2 3">
    <name type="scientific">Tritrichomonas musculus</name>
    <dbReference type="NCBI Taxonomy" id="1915356"/>
    <lineage>
        <taxon>Eukaryota</taxon>
        <taxon>Metamonada</taxon>
        <taxon>Parabasalia</taxon>
        <taxon>Tritrichomonadida</taxon>
        <taxon>Tritrichomonadidae</taxon>
        <taxon>Tritrichomonas</taxon>
    </lineage>
</organism>
<evidence type="ECO:0000313" key="2">
    <source>
        <dbReference type="EMBL" id="KAK8860560.1"/>
    </source>
</evidence>
<evidence type="ECO:0000313" key="3">
    <source>
        <dbReference type="Proteomes" id="UP001470230"/>
    </source>
</evidence>
<accession>A0ABR2IBZ4</accession>
<dbReference type="InterPro" id="IPR011990">
    <property type="entry name" value="TPR-like_helical_dom_sf"/>
</dbReference>
<dbReference type="EMBL" id="JAPFFF010000018">
    <property type="protein sequence ID" value="KAK8860560.1"/>
    <property type="molecule type" value="Genomic_DNA"/>
</dbReference>
<comment type="caution">
    <text evidence="2">The sequence shown here is derived from an EMBL/GenBank/DDBJ whole genome shotgun (WGS) entry which is preliminary data.</text>
</comment>
<dbReference type="SUPFAM" id="SSF81901">
    <property type="entry name" value="HCP-like"/>
    <property type="match status" value="2"/>
</dbReference>
<name>A0ABR2IBZ4_9EUKA</name>
<dbReference type="Gene3D" id="1.25.40.10">
    <property type="entry name" value="Tetratricopeptide repeat domain"/>
    <property type="match status" value="2"/>
</dbReference>
<dbReference type="InterPro" id="IPR006597">
    <property type="entry name" value="Sel1-like"/>
</dbReference>
<protein>
    <submittedName>
        <fullName evidence="2">Uncharacterized protein</fullName>
    </submittedName>
</protein>
<sequence>MINYALMLEMGDGIDVDKKKAVRYLKAAADMGDAKAMNNYAAMLEEGQGVNADMNEAAKYYKMAAEKGEKTAIINYAYMLKKGKIDNSDTQEVMKYYKMAAECGENEFCPYEIVKYYRMSADYGDVSSMEMYAKLMDDNEEGDSKEAAKYFKMAANHGSVESMIIYATKAYNGEGIDVDKSEASTYYKMAADSNDSTEILNYARMLSNDDGIPADKEEAEKYYKLSEDDSESESSNEEIIKDFENTDKSDDENQNDLDHFAFSLYNKQSSFKKGSNDRQPLSLLFVGNNDSDNTKLFSAIYNSQLQKVNKQKDDCMFTINSLENGIQGMVSYTDLKTKEKTLQMIDSWDPFNIIVIVFSLIDKSSLEDAYYKWYLQFPCYRLEKKFSIW</sequence>
<dbReference type="Pfam" id="PF08238">
    <property type="entry name" value="Sel1"/>
    <property type="match status" value="6"/>
</dbReference>